<evidence type="ECO:0000256" key="1">
    <source>
        <dbReference type="ARBA" id="ARBA00007699"/>
    </source>
</evidence>
<reference evidence="6" key="1">
    <citation type="submission" date="2022-10" db="EMBL/GenBank/DDBJ databases">
        <authorList>
            <person name="Byrne P K."/>
        </authorList>
    </citation>
    <scope>NUCLEOTIDE SEQUENCE</scope>
    <source>
        <strain evidence="6">IFO1802</strain>
    </source>
</reference>
<organism evidence="6 7">
    <name type="scientific">Saccharomyces kudriavzevii (strain ATCC MYA-4449 / AS 2.2408 / CBS 8840 / NBRC 1802 / NCYC 2889)</name>
    <name type="common">Yeast</name>
    <dbReference type="NCBI Taxonomy" id="226230"/>
    <lineage>
        <taxon>Eukaryota</taxon>
        <taxon>Fungi</taxon>
        <taxon>Dikarya</taxon>
        <taxon>Ascomycota</taxon>
        <taxon>Saccharomycotina</taxon>
        <taxon>Saccharomycetes</taxon>
        <taxon>Saccharomycetales</taxon>
        <taxon>Saccharomycetaceae</taxon>
        <taxon>Saccharomyces</taxon>
    </lineage>
</organism>
<evidence type="ECO:0000313" key="6">
    <source>
        <dbReference type="EMBL" id="CAI4064072.1"/>
    </source>
</evidence>
<dbReference type="NCBIfam" id="TIGR00231">
    <property type="entry name" value="small_GTP"/>
    <property type="match status" value="1"/>
</dbReference>
<feature type="domain" description="Obg" evidence="5">
    <location>
        <begin position="91"/>
        <end position="341"/>
    </location>
</feature>
<dbReference type="Pfam" id="PF01018">
    <property type="entry name" value="GTP1_OBG"/>
    <property type="match status" value="2"/>
</dbReference>
<dbReference type="PROSITE" id="PS51710">
    <property type="entry name" value="G_OBG"/>
    <property type="match status" value="1"/>
</dbReference>
<accession>A0AA35JK45</accession>
<dbReference type="SUPFAM" id="SSF52540">
    <property type="entry name" value="P-loop containing nucleoside triphosphate hydrolases"/>
    <property type="match status" value="1"/>
</dbReference>
<dbReference type="GO" id="GO:0005739">
    <property type="term" value="C:mitochondrion"/>
    <property type="evidence" value="ECO:0007669"/>
    <property type="project" value="TreeGrafter"/>
</dbReference>
<dbReference type="GO" id="GO:0003924">
    <property type="term" value="F:GTPase activity"/>
    <property type="evidence" value="ECO:0007669"/>
    <property type="project" value="InterPro"/>
</dbReference>
<sequence length="526" mass="58319">MLIVRPGFLKRELLVKGLLSRLYSTKVPDNSPRAADNEVWLEALRPMNPSRQGRQKYNRGNGQTDLIKVPLGEVTSINYLQRYNKHKHNQGNFVDVRIVKCRSGAGGSGAVSFFRDAGRSIGPPDGGDGGAGGSIYVQAVVALGSLAKMKTTYIADDGEAGAARQLDGMKGKDVLIQVPVGTVVKWCLPPQKVREIVEGEIDKDKDSTLRTILASKTINLSTSCSSHQKKIQLYRQEMAESWLFKDKSQEYHENKDWFKNLHKRMESYDHSLGQSELFYDQFPLTGLDLEQPMSKPICLLKGGQGGLGNMHFLTNLIRNPRFSKPGRNGLEQYFLFELKSIADLGLIGLPNAGKSTILNKISNAKPKIGHWQFTTLNPTIGTVSLGFGQDVFTVADIPGIIEGASLDKGMGLEFLRHIERSKGWIFVLNLANETPVDELRLLIEEVGGLEKVKTKKVLVVCNKADIDFENSKSLAKYIQVEHFSKSQGWDCVPISALREENIEVLKQKMFECARGSQDDASPTPTI</sequence>
<dbReference type="PRINTS" id="PR00326">
    <property type="entry name" value="GTP1OBG"/>
</dbReference>
<evidence type="ECO:0000259" key="4">
    <source>
        <dbReference type="PROSITE" id="PS51710"/>
    </source>
</evidence>
<proteinExistence type="inferred from homology"/>
<dbReference type="GeneID" id="80924564"/>
<dbReference type="RefSeq" id="XP_056088264.1">
    <property type="nucleotide sequence ID" value="XM_056228554.1"/>
</dbReference>
<evidence type="ECO:0000313" key="7">
    <source>
        <dbReference type="Proteomes" id="UP001162087"/>
    </source>
</evidence>
<dbReference type="InterPro" id="IPR014100">
    <property type="entry name" value="GTP-bd_Obg/CgtA"/>
</dbReference>
<dbReference type="InterPro" id="IPR027417">
    <property type="entry name" value="P-loop_NTPase"/>
</dbReference>
<evidence type="ECO:0000256" key="3">
    <source>
        <dbReference type="ARBA" id="ARBA00023134"/>
    </source>
</evidence>
<evidence type="ECO:0008006" key="8">
    <source>
        <dbReference type="Google" id="ProtNLM"/>
    </source>
</evidence>
<dbReference type="InterPro" id="IPR006169">
    <property type="entry name" value="GTP1_OBG_dom"/>
</dbReference>
<dbReference type="FunFam" id="2.70.210.12:FF:000001">
    <property type="entry name" value="GTPase Obg"/>
    <property type="match status" value="1"/>
</dbReference>
<keyword evidence="2" id="KW-0547">Nucleotide-binding</keyword>
<feature type="domain" description="OBG-type G" evidence="4">
    <location>
        <begin position="342"/>
        <end position="514"/>
    </location>
</feature>
<dbReference type="InterPro" id="IPR006073">
    <property type="entry name" value="GTP-bd"/>
</dbReference>
<protein>
    <recommendedName>
        <fullName evidence="8">MTG2-like protein</fullName>
    </recommendedName>
</protein>
<gene>
    <name evidence="6" type="primary">SKDI08G2150</name>
    <name evidence="6" type="ORF">SKDI_08G2150</name>
</gene>
<dbReference type="InterPro" id="IPR005225">
    <property type="entry name" value="Small_GTP-bd"/>
</dbReference>
<dbReference type="Pfam" id="PF01926">
    <property type="entry name" value="MMR_HSR1"/>
    <property type="match status" value="1"/>
</dbReference>
<dbReference type="SUPFAM" id="SSF82051">
    <property type="entry name" value="Obg GTP-binding protein N-terminal domain"/>
    <property type="match status" value="1"/>
</dbReference>
<dbReference type="PANTHER" id="PTHR11702">
    <property type="entry name" value="DEVELOPMENTALLY REGULATED GTP-BINDING PROTEIN-RELATED"/>
    <property type="match status" value="1"/>
</dbReference>
<evidence type="ECO:0000259" key="5">
    <source>
        <dbReference type="PROSITE" id="PS51883"/>
    </source>
</evidence>
<dbReference type="InterPro" id="IPR031167">
    <property type="entry name" value="G_OBG"/>
</dbReference>
<dbReference type="InterPro" id="IPR045086">
    <property type="entry name" value="OBG_GTPase"/>
</dbReference>
<dbReference type="EMBL" id="OX365903">
    <property type="protein sequence ID" value="CAI4064072.1"/>
    <property type="molecule type" value="Genomic_DNA"/>
</dbReference>
<keyword evidence="7" id="KW-1185">Reference proteome</keyword>
<dbReference type="GO" id="GO:0005525">
    <property type="term" value="F:GTP binding"/>
    <property type="evidence" value="ECO:0007669"/>
    <property type="project" value="UniProtKB-KW"/>
</dbReference>
<evidence type="ECO:0000256" key="2">
    <source>
        <dbReference type="ARBA" id="ARBA00022741"/>
    </source>
</evidence>
<dbReference type="InterPro" id="IPR036726">
    <property type="entry name" value="GTP1_OBG_dom_sf"/>
</dbReference>
<dbReference type="PIRSF" id="PIRSF002401">
    <property type="entry name" value="GTP_bd_Obg/CgtA"/>
    <property type="match status" value="1"/>
</dbReference>
<dbReference type="PANTHER" id="PTHR11702:SF31">
    <property type="entry name" value="MITOCHONDRIAL RIBOSOME-ASSOCIATED GTPASE 2"/>
    <property type="match status" value="1"/>
</dbReference>
<dbReference type="GO" id="GO:0042254">
    <property type="term" value="P:ribosome biogenesis"/>
    <property type="evidence" value="ECO:0007669"/>
    <property type="project" value="UniProtKB-UniRule"/>
</dbReference>
<dbReference type="CDD" id="cd01898">
    <property type="entry name" value="Obg"/>
    <property type="match status" value="1"/>
</dbReference>
<dbReference type="PROSITE" id="PS51883">
    <property type="entry name" value="OBG"/>
    <property type="match status" value="1"/>
</dbReference>
<dbReference type="Proteomes" id="UP001162087">
    <property type="component" value="Chromosome 8"/>
</dbReference>
<dbReference type="AlphaFoldDB" id="A0AA35JK45"/>
<keyword evidence="3" id="KW-0342">GTP-binding</keyword>
<name>A0AA35JK45_SACK1</name>
<comment type="similarity">
    <text evidence="1">Belongs to the TRAFAC class OBG-HflX-like GTPase superfamily. OBG GTPase family.</text>
</comment>
<dbReference type="Gene3D" id="3.40.50.300">
    <property type="entry name" value="P-loop containing nucleotide triphosphate hydrolases"/>
    <property type="match status" value="1"/>
</dbReference>
<dbReference type="Gene3D" id="2.70.210.12">
    <property type="entry name" value="GTP1/OBG domain"/>
    <property type="match status" value="1"/>
</dbReference>